<name>A0ABS6Q9W4_9PSED</name>
<feature type="signal peptide" evidence="5">
    <location>
        <begin position="1"/>
        <end position="22"/>
    </location>
</feature>
<gene>
    <name evidence="6" type="ORF">HU760_010250</name>
</gene>
<evidence type="ECO:0000313" key="6">
    <source>
        <dbReference type="EMBL" id="MBV4490973.1"/>
    </source>
</evidence>
<evidence type="ECO:0000256" key="3">
    <source>
        <dbReference type="ARBA" id="ARBA00022729"/>
    </source>
</evidence>
<dbReference type="InterPro" id="IPR039458">
    <property type="entry name" value="FimA-like"/>
</dbReference>
<reference evidence="6 7" key="1">
    <citation type="journal article" date="2020" name="Microorganisms">
        <title>Reliable Identification of Environmental Pseudomonas Isolates Using the rpoD Gene.</title>
        <authorList>
            <consortium name="The Broad Institute Genome Sequencing Platform"/>
            <person name="Girard L."/>
            <person name="Lood C."/>
            <person name="Rokni-Zadeh H."/>
            <person name="van Noort V."/>
            <person name="Lavigne R."/>
            <person name="De Mot R."/>
        </authorList>
    </citation>
    <scope>NUCLEOTIDE SEQUENCE [LARGE SCALE GENOMIC DNA]</scope>
    <source>
        <strain evidence="6 7">RD9SR1</strain>
    </source>
</reference>
<feature type="chain" id="PRO_5046583330" evidence="5">
    <location>
        <begin position="23"/>
        <end position="174"/>
    </location>
</feature>
<dbReference type="EMBL" id="JABWRZ020000001">
    <property type="protein sequence ID" value="MBV4490973.1"/>
    <property type="molecule type" value="Genomic_DNA"/>
</dbReference>
<comment type="subcellular location">
    <subcellularLocation>
        <location evidence="1">Fimbrium</location>
    </subcellularLocation>
</comment>
<dbReference type="PANTHER" id="PTHR33420:SF3">
    <property type="entry name" value="FIMBRIAL SUBUNIT ELFA"/>
    <property type="match status" value="1"/>
</dbReference>
<dbReference type="Proteomes" id="UP000609530">
    <property type="component" value="Unassembled WGS sequence"/>
</dbReference>
<sequence>MNSKSLLAGCCMLFFLAPAAHADYGQISLDGLIEAPTCQINGGSGNLPVSLPPVNAALLASPGQTAGNTPFQLNLTNCSPGVTQVSTYFETGPTISPEGRLIVDAGGSENVQVELLNDKQAPMNLAAPKGSQNSQVVPIVSGNATLRYTARYYSTGGTTPGLVATRVQYSLDYP</sequence>
<evidence type="ECO:0000256" key="5">
    <source>
        <dbReference type="SAM" id="SignalP"/>
    </source>
</evidence>
<evidence type="ECO:0000256" key="4">
    <source>
        <dbReference type="ARBA" id="ARBA00023263"/>
    </source>
</evidence>
<dbReference type="Pfam" id="PF16970">
    <property type="entry name" value="FimA"/>
    <property type="match status" value="1"/>
</dbReference>
<comment type="similarity">
    <text evidence="2">Belongs to the fimbrial protein family.</text>
</comment>
<comment type="caution">
    <text evidence="6">The sequence shown here is derived from an EMBL/GenBank/DDBJ whole genome shotgun (WGS) entry which is preliminary data.</text>
</comment>
<dbReference type="InterPro" id="IPR036937">
    <property type="entry name" value="Adhesion_dom_fimbrial_sf"/>
</dbReference>
<evidence type="ECO:0000256" key="2">
    <source>
        <dbReference type="ARBA" id="ARBA00006671"/>
    </source>
</evidence>
<dbReference type="InterPro" id="IPR008966">
    <property type="entry name" value="Adhesion_dom_sf"/>
</dbReference>
<dbReference type="Gene3D" id="2.60.40.1090">
    <property type="entry name" value="Fimbrial-type adhesion domain"/>
    <property type="match status" value="1"/>
</dbReference>
<keyword evidence="4" id="KW-0281">Fimbrium</keyword>
<keyword evidence="3 5" id="KW-0732">Signal</keyword>
<dbReference type="InterPro" id="IPR050263">
    <property type="entry name" value="Bact_Fimbrial_Adh_Pro"/>
</dbReference>
<protein>
    <submittedName>
        <fullName evidence="6">Type 1 fimbrial protein</fullName>
    </submittedName>
</protein>
<dbReference type="RefSeq" id="WP_186674518.1">
    <property type="nucleotide sequence ID" value="NZ_JABWRZ020000001.1"/>
</dbReference>
<evidence type="ECO:0000256" key="1">
    <source>
        <dbReference type="ARBA" id="ARBA00004561"/>
    </source>
</evidence>
<accession>A0ABS6Q9W4</accession>
<proteinExistence type="inferred from homology"/>
<keyword evidence="7" id="KW-1185">Reference proteome</keyword>
<evidence type="ECO:0000313" key="7">
    <source>
        <dbReference type="Proteomes" id="UP000609530"/>
    </source>
</evidence>
<dbReference type="SUPFAM" id="SSF49401">
    <property type="entry name" value="Bacterial adhesins"/>
    <property type="match status" value="1"/>
</dbReference>
<dbReference type="PANTHER" id="PTHR33420">
    <property type="entry name" value="FIMBRIAL SUBUNIT ELFA-RELATED"/>
    <property type="match status" value="1"/>
</dbReference>
<organism evidence="6 7">
    <name type="scientific">Pseudomonas oryzicola</name>
    <dbReference type="NCBI Taxonomy" id="485876"/>
    <lineage>
        <taxon>Bacteria</taxon>
        <taxon>Pseudomonadati</taxon>
        <taxon>Pseudomonadota</taxon>
        <taxon>Gammaproteobacteria</taxon>
        <taxon>Pseudomonadales</taxon>
        <taxon>Pseudomonadaceae</taxon>
        <taxon>Pseudomonas</taxon>
    </lineage>
</organism>